<sequence>MAMGASGLPGREWMVRDANGRKYSFDSEDEAFAELAGYGAGATVWTREVYRIMLFTRSAEGWHQVEQPNA</sequence>
<dbReference type="RefSeq" id="WP_251486326.1">
    <property type="nucleotide sequence ID" value="NZ_CAJSLV010000043.1"/>
</dbReference>
<organism evidence="1 2">
    <name type="scientific">Actinacidiphila cocklensis</name>
    <dbReference type="NCBI Taxonomy" id="887465"/>
    <lineage>
        <taxon>Bacteria</taxon>
        <taxon>Bacillati</taxon>
        <taxon>Actinomycetota</taxon>
        <taxon>Actinomycetes</taxon>
        <taxon>Kitasatosporales</taxon>
        <taxon>Streptomycetaceae</taxon>
        <taxon>Actinacidiphila</taxon>
    </lineage>
</organism>
<dbReference type="AlphaFoldDB" id="A0A9W4DRG9"/>
<protein>
    <submittedName>
        <fullName evidence="1">Uncharacterized protein</fullName>
    </submittedName>
</protein>
<evidence type="ECO:0000313" key="2">
    <source>
        <dbReference type="Proteomes" id="UP001152519"/>
    </source>
</evidence>
<proteinExistence type="predicted"/>
<accession>A0A9W4DRG9</accession>
<evidence type="ECO:0000313" key="1">
    <source>
        <dbReference type="EMBL" id="CAG6392196.1"/>
    </source>
</evidence>
<dbReference type="Proteomes" id="UP001152519">
    <property type="component" value="Unassembled WGS sequence"/>
</dbReference>
<name>A0A9W4DRG9_9ACTN</name>
<dbReference type="EMBL" id="CAJSLV010000043">
    <property type="protein sequence ID" value="CAG6392196.1"/>
    <property type="molecule type" value="Genomic_DNA"/>
</dbReference>
<reference evidence="1" key="1">
    <citation type="submission" date="2021-05" db="EMBL/GenBank/DDBJ databases">
        <authorList>
            <person name="Arsene-Ploetze F."/>
        </authorList>
    </citation>
    <scope>NUCLEOTIDE SEQUENCE</scope>
    <source>
        <strain evidence="1">DSM 42138</strain>
    </source>
</reference>
<comment type="caution">
    <text evidence="1">The sequence shown here is derived from an EMBL/GenBank/DDBJ whole genome shotgun (WGS) entry which is preliminary data.</text>
</comment>
<gene>
    <name evidence="1" type="ORF">SCOCK_150168</name>
</gene>
<keyword evidence="2" id="KW-1185">Reference proteome</keyword>